<dbReference type="Proteomes" id="UP000246569">
    <property type="component" value="Unassembled WGS sequence"/>
</dbReference>
<proteinExistence type="predicted"/>
<dbReference type="RefSeq" id="WP_110018073.1">
    <property type="nucleotide sequence ID" value="NZ_QGTJ01000004.1"/>
</dbReference>
<reference evidence="1 2" key="1">
    <citation type="submission" date="2018-05" db="EMBL/GenBank/DDBJ databases">
        <title>Genomic Encyclopedia of Type Strains, Phase IV (KMG-IV): sequencing the most valuable type-strain genomes for metagenomic binning, comparative biology and taxonomic classification.</title>
        <authorList>
            <person name="Goeker M."/>
        </authorList>
    </citation>
    <scope>NUCLEOTIDE SEQUENCE [LARGE SCALE GENOMIC DNA]</scope>
    <source>
        <strain evidence="1 2">DSM 23606</strain>
    </source>
</reference>
<dbReference type="InterPro" id="IPR029058">
    <property type="entry name" value="AB_hydrolase_fold"/>
</dbReference>
<dbReference type="OrthoDB" id="505233at2"/>
<gene>
    <name evidence="1" type="ORF">C7443_10426</name>
</gene>
<keyword evidence="2" id="KW-1185">Reference proteome</keyword>
<dbReference type="AlphaFoldDB" id="A0A317MV82"/>
<dbReference type="PANTHER" id="PTHR42972:SF8">
    <property type="entry name" value="POLYHYDROXYBUTYRATE DEPOLYMERASE"/>
    <property type="match status" value="1"/>
</dbReference>
<name>A0A317MV82_9GAMM</name>
<evidence type="ECO:0008006" key="3">
    <source>
        <dbReference type="Google" id="ProtNLM"/>
    </source>
</evidence>
<sequence>MDTRHPQRHLLWPLLILLALFGQGLRAAEHLPALHIDAHDISVSGISSGGYMAVQFAVAHSASVRGAGIVAAGPYHCAEDSVWQATGPCMRGDTPIDVRRLERYTRRQAAAGTIDPVAHLKGQRVWIFSGSKDETVAPHIGAALEAFYRRFTDAANITRVADIPAAHAMPTFDFGRACDATGEPFINDCDYDGAGTLLSWIYGPLQPKNAGTLSGRFIEFEQDDFTPSPRLHSLSATGWVYVPQVCAAGGYCRLHIAFHGCKQYQEMSYFDGNTPVRFGRTFIDHAGYNAWADSNRLVVLYPQTNTVLSNPNGCWNWWGYSDDSDYDTQRGKQIATVWRMVERLAGQR</sequence>
<accession>A0A317MV82</accession>
<dbReference type="EMBL" id="QGTJ01000004">
    <property type="protein sequence ID" value="PWV62232.1"/>
    <property type="molecule type" value="Genomic_DNA"/>
</dbReference>
<protein>
    <recommendedName>
        <fullName evidence="3">Esterase/PHB depolymerase</fullName>
    </recommendedName>
</protein>
<dbReference type="PANTHER" id="PTHR42972">
    <property type="entry name" value="TOL-PAL SYSTEM PROTEIN TOLB"/>
    <property type="match status" value="1"/>
</dbReference>
<organism evidence="1 2">
    <name type="scientific">Plasticicumulans acidivorans</name>
    <dbReference type="NCBI Taxonomy" id="886464"/>
    <lineage>
        <taxon>Bacteria</taxon>
        <taxon>Pseudomonadati</taxon>
        <taxon>Pseudomonadota</taxon>
        <taxon>Gammaproteobacteria</taxon>
        <taxon>Candidatus Competibacteraceae</taxon>
        <taxon>Plasticicumulans</taxon>
    </lineage>
</organism>
<evidence type="ECO:0000313" key="2">
    <source>
        <dbReference type="Proteomes" id="UP000246569"/>
    </source>
</evidence>
<dbReference type="Gene3D" id="3.40.50.1820">
    <property type="entry name" value="alpha/beta hydrolase"/>
    <property type="match status" value="2"/>
</dbReference>
<dbReference type="SUPFAM" id="SSF53474">
    <property type="entry name" value="alpha/beta-Hydrolases"/>
    <property type="match status" value="1"/>
</dbReference>
<comment type="caution">
    <text evidence="1">The sequence shown here is derived from an EMBL/GenBank/DDBJ whole genome shotgun (WGS) entry which is preliminary data.</text>
</comment>
<evidence type="ECO:0000313" key="1">
    <source>
        <dbReference type="EMBL" id="PWV62232.1"/>
    </source>
</evidence>